<dbReference type="RefSeq" id="XP_018140491.1">
    <property type="nucleotide sequence ID" value="XM_018287474.1"/>
</dbReference>
<sequence length="652" mass="72282">MTLKRIAPYGTWHSPISVDATIYKNRALTSPRVNTKSGRAFFIESTEDGRHTVIEITDDGLEDILPQDCSVQNRVYEYGGSKYDVLDSDQLIFSNKNDTVCLLNPDSGEVQLLVQSDVLRYSSFCANHSSPWVLAIEEDHTFTDPYKVQNYIVAINVESRAVKRVVTGADFYYIPQFSQDGSRVSWVEWNHPDLPFAAGKLYIGDWAPDGSIKNARLIAGQNMESVAEPRWGPDGSLFFGKEMGPHRKLYRIPPGEDSETLIQLDGLDDAEFAEARLMEGSRTFVPLTANLLVATAVTNGLSRLIAINLSTGSWKLLADDKTLCHISADSVAKLDDNSVLVIGNGTVSHKAVHRIDVEHPENNKVIRKAIDEKFPDGIFARPETLRVRSKGSPTRDIFGFLWMPRNPLYTGPTGELPPLILNTHGGPTGHTGSGLNLRGQYFTSRGYAYLELNYTGSTGHGRHYRESLFGNWGIVDSADVVEVADHLADAGRVNRNGIGITGASAGGYNTLQSLSRYPGKFAGGVCVCGISDLLSFNDGTHKLESDYTEALVLHPGVSEEEKLKIFHERSAMYHTDGMDSPLLLLHGQADTVVPIQQARIIAEALKKLDRDVEIIEVEDEGHMFSKPSSAKLWLLEEERWWKKTLLKHRQRG</sequence>
<dbReference type="Proteomes" id="UP000078397">
    <property type="component" value="Unassembled WGS sequence"/>
</dbReference>
<dbReference type="GO" id="GO:0006508">
    <property type="term" value="P:proteolysis"/>
    <property type="evidence" value="ECO:0007669"/>
    <property type="project" value="InterPro"/>
</dbReference>
<evidence type="ECO:0000313" key="3">
    <source>
        <dbReference type="Proteomes" id="UP000078397"/>
    </source>
</evidence>
<organism evidence="2 3">
    <name type="scientific">Pochonia chlamydosporia 170</name>
    <dbReference type="NCBI Taxonomy" id="1380566"/>
    <lineage>
        <taxon>Eukaryota</taxon>
        <taxon>Fungi</taxon>
        <taxon>Dikarya</taxon>
        <taxon>Ascomycota</taxon>
        <taxon>Pezizomycotina</taxon>
        <taxon>Sordariomycetes</taxon>
        <taxon>Hypocreomycetidae</taxon>
        <taxon>Hypocreales</taxon>
        <taxon>Clavicipitaceae</taxon>
        <taxon>Pochonia</taxon>
    </lineage>
</organism>
<feature type="domain" description="Peptidase S9 prolyl oligopeptidase catalytic" evidence="1">
    <location>
        <begin position="438"/>
        <end position="645"/>
    </location>
</feature>
<dbReference type="SUPFAM" id="SSF53474">
    <property type="entry name" value="alpha/beta-Hydrolases"/>
    <property type="match status" value="1"/>
</dbReference>
<keyword evidence="3" id="KW-1185">Reference proteome</keyword>
<comment type="caution">
    <text evidence="2">The sequence shown here is derived from an EMBL/GenBank/DDBJ whole genome shotgun (WGS) entry which is preliminary data.</text>
</comment>
<dbReference type="InterPro" id="IPR001375">
    <property type="entry name" value="Peptidase_S9_cat"/>
</dbReference>
<gene>
    <name evidence="2" type="ORF">VFPPC_08833</name>
</gene>
<reference evidence="2 3" key="1">
    <citation type="journal article" date="2016" name="PLoS Pathog.">
        <title>Biosynthesis of antibiotic leucinostatins in bio-control fungus Purpureocillium lilacinum and their inhibition on phytophthora revealed by genome mining.</title>
        <authorList>
            <person name="Wang G."/>
            <person name="Liu Z."/>
            <person name="Lin R."/>
            <person name="Li E."/>
            <person name="Mao Z."/>
            <person name="Ling J."/>
            <person name="Yang Y."/>
            <person name="Yin W.B."/>
            <person name="Xie B."/>
        </authorList>
    </citation>
    <scope>NUCLEOTIDE SEQUENCE [LARGE SCALE GENOMIC DNA]</scope>
    <source>
        <strain evidence="2">170</strain>
    </source>
</reference>
<protein>
    <submittedName>
        <fullName evidence="2">Peptidase S9 prolyl oligopeptidase active site-containing protein</fullName>
    </submittedName>
</protein>
<dbReference type="GO" id="GO:0008236">
    <property type="term" value="F:serine-type peptidase activity"/>
    <property type="evidence" value="ECO:0007669"/>
    <property type="project" value="InterPro"/>
</dbReference>
<dbReference type="Gene3D" id="2.120.10.30">
    <property type="entry name" value="TolB, C-terminal domain"/>
    <property type="match status" value="1"/>
</dbReference>
<evidence type="ECO:0000313" key="2">
    <source>
        <dbReference type="EMBL" id="OAQ62911.1"/>
    </source>
</evidence>
<dbReference type="AlphaFoldDB" id="A0A179FCB0"/>
<dbReference type="InterPro" id="IPR029058">
    <property type="entry name" value="AB_hydrolase_fold"/>
</dbReference>
<dbReference type="EMBL" id="LSBJ02000006">
    <property type="protein sequence ID" value="OAQ62911.1"/>
    <property type="molecule type" value="Genomic_DNA"/>
</dbReference>
<dbReference type="OrthoDB" id="43744at2759"/>
<name>A0A179FCB0_METCM</name>
<dbReference type="SUPFAM" id="SSF82171">
    <property type="entry name" value="DPP6 N-terminal domain-like"/>
    <property type="match status" value="1"/>
</dbReference>
<dbReference type="PANTHER" id="PTHR43056">
    <property type="entry name" value="PEPTIDASE S9 PROLYL OLIGOPEPTIDASE"/>
    <property type="match status" value="1"/>
</dbReference>
<dbReference type="GeneID" id="28851468"/>
<dbReference type="InterPro" id="IPR011042">
    <property type="entry name" value="6-blade_b-propeller_TolB-like"/>
</dbReference>
<dbReference type="KEGG" id="pchm:VFPPC_08833"/>
<proteinExistence type="predicted"/>
<evidence type="ECO:0000259" key="1">
    <source>
        <dbReference type="Pfam" id="PF00326"/>
    </source>
</evidence>
<dbReference type="InterPro" id="IPR050585">
    <property type="entry name" value="Xaa-Pro_dipeptidyl-ppase/CocE"/>
</dbReference>
<dbReference type="Pfam" id="PF00326">
    <property type="entry name" value="Peptidase_S9"/>
    <property type="match status" value="1"/>
</dbReference>
<dbReference type="STRING" id="1380566.A0A179FCB0"/>
<dbReference type="PANTHER" id="PTHR43056:SF5">
    <property type="entry name" value="PEPTIDASE S9 PROLYL OLIGOPEPTIDASE CATALYTIC DOMAIN-CONTAINING PROTEIN"/>
    <property type="match status" value="1"/>
</dbReference>
<dbReference type="Gene3D" id="3.40.50.1820">
    <property type="entry name" value="alpha/beta hydrolase"/>
    <property type="match status" value="1"/>
</dbReference>
<accession>A0A179FCB0</accession>